<name>A0ABP9PY57_9ACTN</name>
<sequence length="163" mass="17461">MTDQHDHPWPGPLVVGACSTGSLAFVPEGYAVGAAAELDGWRAATTWREARELARTAEHLGAPFHLDDLEPEEDGEAAFDVREVGVVADGDWPPMSSAVSLELVERYWPGRAAFAPGSAAETVLNGPYLEVDPAEEAALVAELERAGCTVRIDHDLMRRAGQV</sequence>
<keyword evidence="2" id="KW-1185">Reference proteome</keyword>
<reference evidence="2" key="1">
    <citation type="journal article" date="2019" name="Int. J. Syst. Evol. Microbiol.">
        <title>The Global Catalogue of Microorganisms (GCM) 10K type strain sequencing project: providing services to taxonomists for standard genome sequencing and annotation.</title>
        <authorList>
            <consortium name="The Broad Institute Genomics Platform"/>
            <consortium name="The Broad Institute Genome Sequencing Center for Infectious Disease"/>
            <person name="Wu L."/>
            <person name="Ma J."/>
        </authorList>
    </citation>
    <scope>NUCLEOTIDE SEQUENCE [LARGE SCALE GENOMIC DNA]</scope>
    <source>
        <strain evidence="2">JCM 18459</strain>
    </source>
</reference>
<accession>A0ABP9PY57</accession>
<organism evidence="1 2">
    <name type="scientific">Nocardioides marinquilinus</name>
    <dbReference type="NCBI Taxonomy" id="1210400"/>
    <lineage>
        <taxon>Bacteria</taxon>
        <taxon>Bacillati</taxon>
        <taxon>Actinomycetota</taxon>
        <taxon>Actinomycetes</taxon>
        <taxon>Propionibacteriales</taxon>
        <taxon>Nocardioidaceae</taxon>
        <taxon>Nocardioides</taxon>
    </lineage>
</organism>
<dbReference type="RefSeq" id="WP_345462228.1">
    <property type="nucleotide sequence ID" value="NZ_BAABKG010000005.1"/>
</dbReference>
<evidence type="ECO:0000313" key="2">
    <source>
        <dbReference type="Proteomes" id="UP001500221"/>
    </source>
</evidence>
<comment type="caution">
    <text evidence="1">The sequence shown here is derived from an EMBL/GenBank/DDBJ whole genome shotgun (WGS) entry which is preliminary data.</text>
</comment>
<dbReference type="Proteomes" id="UP001500221">
    <property type="component" value="Unassembled WGS sequence"/>
</dbReference>
<gene>
    <name evidence="1" type="ORF">GCM10023340_37270</name>
</gene>
<proteinExistence type="predicted"/>
<protein>
    <submittedName>
        <fullName evidence="1">Uncharacterized protein</fullName>
    </submittedName>
</protein>
<evidence type="ECO:0000313" key="1">
    <source>
        <dbReference type="EMBL" id="GAA5154185.1"/>
    </source>
</evidence>
<dbReference type="EMBL" id="BAABKG010000005">
    <property type="protein sequence ID" value="GAA5154185.1"/>
    <property type="molecule type" value="Genomic_DNA"/>
</dbReference>